<organism evidence="1 2">
    <name type="scientific">Sporomusa ovata</name>
    <dbReference type="NCBI Taxonomy" id="2378"/>
    <lineage>
        <taxon>Bacteria</taxon>
        <taxon>Bacillati</taxon>
        <taxon>Bacillota</taxon>
        <taxon>Negativicutes</taxon>
        <taxon>Selenomonadales</taxon>
        <taxon>Sporomusaceae</taxon>
        <taxon>Sporomusa</taxon>
    </lineage>
</organism>
<name>A0A0U1KYV7_9FIRM</name>
<accession>A0A0U1KYV7</accession>
<keyword evidence="2" id="KW-1185">Reference proteome</keyword>
<protein>
    <submittedName>
        <fullName evidence="1">Uncharacterized protein</fullName>
    </submittedName>
</protein>
<dbReference type="Proteomes" id="UP000049855">
    <property type="component" value="Unassembled WGS sequence"/>
</dbReference>
<dbReference type="AlphaFoldDB" id="A0A0U1KYV7"/>
<sequence>MIDILTLKDALNSIISDWNFQKEMCDSSFPTSHEYELFYQKMSVLHDAQVHLQGAGLVQYKNGEWYII</sequence>
<gene>
    <name evidence="1" type="ORF">SpAn4DRAFT_4812</name>
</gene>
<dbReference type="EMBL" id="CTRP01000008">
    <property type="protein sequence ID" value="CQR72123.1"/>
    <property type="molecule type" value="Genomic_DNA"/>
</dbReference>
<evidence type="ECO:0000313" key="2">
    <source>
        <dbReference type="Proteomes" id="UP000049855"/>
    </source>
</evidence>
<proteinExistence type="predicted"/>
<reference evidence="2" key="1">
    <citation type="submission" date="2015-03" db="EMBL/GenBank/DDBJ databases">
        <authorList>
            <person name="Nijsse Bart"/>
        </authorList>
    </citation>
    <scope>NUCLEOTIDE SEQUENCE [LARGE SCALE GENOMIC DNA]</scope>
</reference>
<evidence type="ECO:0000313" key="1">
    <source>
        <dbReference type="EMBL" id="CQR72123.1"/>
    </source>
</evidence>